<dbReference type="EMBL" id="SDMP01000006">
    <property type="protein sequence ID" value="RYR52627.1"/>
    <property type="molecule type" value="Genomic_DNA"/>
</dbReference>
<evidence type="ECO:0000313" key="3">
    <source>
        <dbReference type="Proteomes" id="UP000289738"/>
    </source>
</evidence>
<evidence type="ECO:0000313" key="2">
    <source>
        <dbReference type="EMBL" id="RYR52627.1"/>
    </source>
</evidence>
<feature type="region of interest" description="Disordered" evidence="1">
    <location>
        <begin position="30"/>
        <end position="91"/>
    </location>
</feature>
<proteinExistence type="predicted"/>
<keyword evidence="3" id="KW-1185">Reference proteome</keyword>
<organism evidence="2 3">
    <name type="scientific">Arachis hypogaea</name>
    <name type="common">Peanut</name>
    <dbReference type="NCBI Taxonomy" id="3818"/>
    <lineage>
        <taxon>Eukaryota</taxon>
        <taxon>Viridiplantae</taxon>
        <taxon>Streptophyta</taxon>
        <taxon>Embryophyta</taxon>
        <taxon>Tracheophyta</taxon>
        <taxon>Spermatophyta</taxon>
        <taxon>Magnoliopsida</taxon>
        <taxon>eudicotyledons</taxon>
        <taxon>Gunneridae</taxon>
        <taxon>Pentapetalae</taxon>
        <taxon>rosids</taxon>
        <taxon>fabids</taxon>
        <taxon>Fabales</taxon>
        <taxon>Fabaceae</taxon>
        <taxon>Papilionoideae</taxon>
        <taxon>50 kb inversion clade</taxon>
        <taxon>dalbergioids sensu lato</taxon>
        <taxon>Dalbergieae</taxon>
        <taxon>Pterocarpus clade</taxon>
        <taxon>Arachis</taxon>
    </lineage>
</organism>
<dbReference type="AlphaFoldDB" id="A0A445CNX5"/>
<reference evidence="2 3" key="1">
    <citation type="submission" date="2019-01" db="EMBL/GenBank/DDBJ databases">
        <title>Sequencing of cultivated peanut Arachis hypogaea provides insights into genome evolution and oil improvement.</title>
        <authorList>
            <person name="Chen X."/>
        </authorList>
    </citation>
    <scope>NUCLEOTIDE SEQUENCE [LARGE SCALE GENOMIC DNA]</scope>
    <source>
        <strain evidence="3">cv. Fuhuasheng</strain>
        <tissue evidence="2">Leaves</tissue>
    </source>
</reference>
<dbReference type="Proteomes" id="UP000289738">
    <property type="component" value="Chromosome A06"/>
</dbReference>
<feature type="region of interest" description="Disordered" evidence="1">
    <location>
        <begin position="117"/>
        <end position="136"/>
    </location>
</feature>
<accession>A0A445CNX5</accession>
<evidence type="ECO:0000256" key="1">
    <source>
        <dbReference type="SAM" id="MobiDB-lite"/>
    </source>
</evidence>
<gene>
    <name evidence="2" type="ORF">Ahy_A06g027514</name>
</gene>
<comment type="caution">
    <text evidence="2">The sequence shown here is derived from an EMBL/GenBank/DDBJ whole genome shotgun (WGS) entry which is preliminary data.</text>
</comment>
<feature type="compositionally biased region" description="Polar residues" evidence="1">
    <location>
        <begin position="36"/>
        <end position="46"/>
    </location>
</feature>
<protein>
    <submittedName>
        <fullName evidence="2">Uncharacterized protein</fullName>
    </submittedName>
</protein>
<name>A0A445CNX5_ARAHY</name>
<sequence length="195" mass="21687">MPELLGLDAPVPVAVDAGSEGKVTCADAQKLRDPNPSLNIRFTNSRSGKDSSGWKQKRSEEWVAVGRRRGPDARTQKPFPFFPSPTPTTPSTLLSNWHSHRDTQNCAVRQHPIAISPPSRRKSETALEGMPSATTVQQRGHCPLALATTFAHCCHHGFLHRRSNHRRRSNLRLDVYPSRSTASPSQRPGFFFFPS</sequence>